<feature type="repeat" description="WD" evidence="9">
    <location>
        <begin position="339"/>
        <end position="380"/>
    </location>
</feature>
<gene>
    <name evidence="11" type="ORF">SAY86_014490</name>
</gene>
<comment type="caution">
    <text evidence="11">The sequence shown here is derived from an EMBL/GenBank/DDBJ whole genome shotgun (WGS) entry which is preliminary data.</text>
</comment>
<dbReference type="InterPro" id="IPR001680">
    <property type="entry name" value="WD40_rpt"/>
</dbReference>
<dbReference type="FunFam" id="2.130.10.10:FF:000034">
    <property type="entry name" value="Pre-mRNA-processing factor 17, putative"/>
    <property type="match status" value="1"/>
</dbReference>
<evidence type="ECO:0000256" key="6">
    <source>
        <dbReference type="ARBA" id="ARBA00023187"/>
    </source>
</evidence>
<dbReference type="SMART" id="SM00320">
    <property type="entry name" value="WD40"/>
    <property type="match status" value="7"/>
</dbReference>
<evidence type="ECO:0000256" key="3">
    <source>
        <dbReference type="ARBA" id="ARBA00022664"/>
    </source>
</evidence>
<organism evidence="11 12">
    <name type="scientific">Trapa natans</name>
    <name type="common">Water chestnut</name>
    <dbReference type="NCBI Taxonomy" id="22666"/>
    <lineage>
        <taxon>Eukaryota</taxon>
        <taxon>Viridiplantae</taxon>
        <taxon>Streptophyta</taxon>
        <taxon>Embryophyta</taxon>
        <taxon>Tracheophyta</taxon>
        <taxon>Spermatophyta</taxon>
        <taxon>Magnoliopsida</taxon>
        <taxon>eudicotyledons</taxon>
        <taxon>Gunneridae</taxon>
        <taxon>Pentapetalae</taxon>
        <taxon>rosids</taxon>
        <taxon>malvids</taxon>
        <taxon>Myrtales</taxon>
        <taxon>Lythraceae</taxon>
        <taxon>Trapa</taxon>
    </lineage>
</organism>
<feature type="repeat" description="WD" evidence="9">
    <location>
        <begin position="425"/>
        <end position="457"/>
    </location>
</feature>
<evidence type="ECO:0000256" key="10">
    <source>
        <dbReference type="SAM" id="MobiDB-lite"/>
    </source>
</evidence>
<comment type="subcellular location">
    <subcellularLocation>
        <location evidence="1">Nucleus</location>
    </subcellularLocation>
</comment>
<proteinExistence type="predicted"/>
<dbReference type="SUPFAM" id="SSF50978">
    <property type="entry name" value="WD40 repeat-like"/>
    <property type="match status" value="1"/>
</dbReference>
<dbReference type="GO" id="GO:0071013">
    <property type="term" value="C:catalytic step 2 spliceosome"/>
    <property type="evidence" value="ECO:0007669"/>
    <property type="project" value="InterPro"/>
</dbReference>
<dbReference type="PROSITE" id="PS50294">
    <property type="entry name" value="WD_REPEATS_REGION"/>
    <property type="match status" value="4"/>
</dbReference>
<keyword evidence="12" id="KW-1185">Reference proteome</keyword>
<evidence type="ECO:0000256" key="7">
    <source>
        <dbReference type="ARBA" id="ARBA00023242"/>
    </source>
</evidence>
<feature type="compositionally biased region" description="Low complexity" evidence="10">
    <location>
        <begin position="23"/>
        <end position="38"/>
    </location>
</feature>
<feature type="region of interest" description="Disordered" evidence="10">
    <location>
        <begin position="235"/>
        <end position="266"/>
    </location>
</feature>
<dbReference type="InterPro" id="IPR020472">
    <property type="entry name" value="WD40_PAC1"/>
</dbReference>
<dbReference type="InterPro" id="IPR019775">
    <property type="entry name" value="WD40_repeat_CS"/>
</dbReference>
<keyword evidence="5" id="KW-0677">Repeat</keyword>
<evidence type="ECO:0000256" key="9">
    <source>
        <dbReference type="PROSITE-ProRule" id="PRU00221"/>
    </source>
</evidence>
<protein>
    <recommendedName>
        <fullName evidence="8">Pre-mRNA-processing factor 17</fullName>
    </recommendedName>
</protein>
<reference evidence="11 12" key="1">
    <citation type="journal article" date="2023" name="Hortic Res">
        <title>Pangenome of water caltrop reveals structural variations and asymmetric subgenome divergence after allopolyploidization.</title>
        <authorList>
            <person name="Zhang X."/>
            <person name="Chen Y."/>
            <person name="Wang L."/>
            <person name="Yuan Y."/>
            <person name="Fang M."/>
            <person name="Shi L."/>
            <person name="Lu R."/>
            <person name="Comes H.P."/>
            <person name="Ma Y."/>
            <person name="Chen Y."/>
            <person name="Huang G."/>
            <person name="Zhou Y."/>
            <person name="Zheng Z."/>
            <person name="Qiu Y."/>
        </authorList>
    </citation>
    <scope>NUCLEOTIDE SEQUENCE [LARGE SCALE GENOMIC DNA]</scope>
    <source>
        <strain evidence="11">F231</strain>
    </source>
</reference>
<dbReference type="PANTHER" id="PTHR43979">
    <property type="entry name" value="PRE-MRNA-PROCESSING FACTOR 17"/>
    <property type="match status" value="1"/>
</dbReference>
<dbReference type="PANTHER" id="PTHR43979:SF1">
    <property type="entry name" value="PRE-MRNA-PROCESSING FACTOR 17"/>
    <property type="match status" value="1"/>
</dbReference>
<dbReference type="EMBL" id="JAXQNO010000020">
    <property type="protein sequence ID" value="KAK4772715.1"/>
    <property type="molecule type" value="Genomic_DNA"/>
</dbReference>
<dbReference type="Pfam" id="PF00400">
    <property type="entry name" value="WD40"/>
    <property type="match status" value="5"/>
</dbReference>
<dbReference type="GO" id="GO:0000398">
    <property type="term" value="P:mRNA splicing, via spliceosome"/>
    <property type="evidence" value="ECO:0007669"/>
    <property type="project" value="InterPro"/>
</dbReference>
<evidence type="ECO:0000256" key="1">
    <source>
        <dbReference type="ARBA" id="ARBA00004123"/>
    </source>
</evidence>
<accession>A0AAN7QRE8</accession>
<sequence length="590" mass="66889">MDLLRSYVEGNDDELDEAEEHNLPNPKSLSPESSPPRLLVAKSSAPKVDDTMLALTAAARAQQSLTRPIDPTQRAIAFNPTYDQLWAPIYGPAHPYAKDGIAQGMRNHKLGYVEDAAIDSFIFDEQYNTFQRYGYAADPSASVGYNYVGDLEALKQNDGISVYNIPHQEQKRRRVESKMESEEEEGGEDIDSTEVENPATDTWLAKNKKSPWAGKKEGLQEELTEEQKKYAEEYARKKGEERAGTSEKGEAVTDKSTFHGKEEQDYQGRSWIAPPRDAKASNDHCYIPKRLVHTWIGHTKGVSAIRFFPKHGHLILSAGMDTKVKIWDVFNSGKCMRTYMGHSKAVRDIAFCNDGTRFLTAGYDKNIKYWDTETGKVISTFSTGKIPYVVKLNPDDDKQNILLAGMSDKKIVQWDMNTGEITQEYDQHLGAVNTITFVDDNRRFVTSSDDKSLRVWEFGIPVVIKYISEPHMHSMPSIAVHPNTNWLAAQSLDNQILIYSTRERFQLNKKKRFAGHIVAGYACQVNFSPDGRFVMSGDGEGRCWFWDWKSCKVFRTLKCHEGVCIGCEWHPLEQSKVATCGWDGLIKYWD</sequence>
<dbReference type="Gene3D" id="2.130.10.10">
    <property type="entry name" value="YVTN repeat-like/Quinoprotein amine dehydrogenase"/>
    <property type="match status" value="1"/>
</dbReference>
<dbReference type="InterPro" id="IPR036322">
    <property type="entry name" value="WD40_repeat_dom_sf"/>
</dbReference>
<dbReference type="InterPro" id="IPR032847">
    <property type="entry name" value="PRPF17"/>
</dbReference>
<dbReference type="GO" id="GO:0003729">
    <property type="term" value="F:mRNA binding"/>
    <property type="evidence" value="ECO:0007669"/>
    <property type="project" value="TreeGrafter"/>
</dbReference>
<evidence type="ECO:0000313" key="12">
    <source>
        <dbReference type="Proteomes" id="UP001346149"/>
    </source>
</evidence>
<name>A0AAN7QRE8_TRANT</name>
<evidence type="ECO:0000256" key="8">
    <source>
        <dbReference type="ARBA" id="ARBA00068146"/>
    </source>
</evidence>
<keyword evidence="4" id="KW-0747">Spliceosome</keyword>
<feature type="repeat" description="WD" evidence="9">
    <location>
        <begin position="295"/>
        <end position="329"/>
    </location>
</feature>
<dbReference type="InterPro" id="IPR015943">
    <property type="entry name" value="WD40/YVTN_repeat-like_dom_sf"/>
</dbReference>
<evidence type="ECO:0000313" key="11">
    <source>
        <dbReference type="EMBL" id="KAK4772715.1"/>
    </source>
</evidence>
<feature type="repeat" description="WD" evidence="9">
    <location>
        <begin position="557"/>
        <end position="590"/>
    </location>
</feature>
<feature type="region of interest" description="Disordered" evidence="10">
    <location>
        <begin position="168"/>
        <end position="196"/>
    </location>
</feature>
<keyword evidence="3" id="KW-0507">mRNA processing</keyword>
<dbReference type="CDD" id="cd00200">
    <property type="entry name" value="WD40"/>
    <property type="match status" value="1"/>
</dbReference>
<dbReference type="PROSITE" id="PS00678">
    <property type="entry name" value="WD_REPEATS_1"/>
    <property type="match status" value="1"/>
</dbReference>
<evidence type="ECO:0000256" key="5">
    <source>
        <dbReference type="ARBA" id="ARBA00022737"/>
    </source>
</evidence>
<keyword evidence="7" id="KW-0539">Nucleus</keyword>
<dbReference type="PRINTS" id="PR00320">
    <property type="entry name" value="GPROTEINBRPT"/>
</dbReference>
<keyword evidence="6" id="KW-0508">mRNA splicing</keyword>
<evidence type="ECO:0000256" key="4">
    <source>
        <dbReference type="ARBA" id="ARBA00022728"/>
    </source>
</evidence>
<dbReference type="PROSITE" id="PS50082">
    <property type="entry name" value="WD_REPEATS_2"/>
    <property type="match status" value="4"/>
</dbReference>
<feature type="region of interest" description="Disordered" evidence="10">
    <location>
        <begin position="1"/>
        <end position="38"/>
    </location>
</feature>
<feature type="compositionally biased region" description="Acidic residues" evidence="10">
    <location>
        <begin position="10"/>
        <end position="19"/>
    </location>
</feature>
<dbReference type="Proteomes" id="UP001346149">
    <property type="component" value="Unassembled WGS sequence"/>
</dbReference>
<feature type="compositionally biased region" description="Acidic residues" evidence="10">
    <location>
        <begin position="181"/>
        <end position="194"/>
    </location>
</feature>
<evidence type="ECO:0000256" key="2">
    <source>
        <dbReference type="ARBA" id="ARBA00022574"/>
    </source>
</evidence>
<dbReference type="AlphaFoldDB" id="A0AAN7QRE8"/>
<keyword evidence="2 9" id="KW-0853">WD repeat</keyword>